<name>A0A2R6QIN2_9APHY</name>
<protein>
    <submittedName>
        <fullName evidence="1">Uncharacterized protein</fullName>
    </submittedName>
</protein>
<organism evidence="1 2">
    <name type="scientific">Hermanssonia centrifuga</name>
    <dbReference type="NCBI Taxonomy" id="98765"/>
    <lineage>
        <taxon>Eukaryota</taxon>
        <taxon>Fungi</taxon>
        <taxon>Dikarya</taxon>
        <taxon>Basidiomycota</taxon>
        <taxon>Agaricomycotina</taxon>
        <taxon>Agaricomycetes</taxon>
        <taxon>Polyporales</taxon>
        <taxon>Meruliaceae</taxon>
        <taxon>Hermanssonia</taxon>
    </lineage>
</organism>
<evidence type="ECO:0000313" key="2">
    <source>
        <dbReference type="Proteomes" id="UP000186601"/>
    </source>
</evidence>
<dbReference type="Proteomes" id="UP000186601">
    <property type="component" value="Unassembled WGS sequence"/>
</dbReference>
<gene>
    <name evidence="1" type="ORF">PHLCEN_2v3475</name>
</gene>
<dbReference type="AlphaFoldDB" id="A0A2R6QIN2"/>
<proteinExistence type="predicted"/>
<accession>A0A2R6QIN2</accession>
<reference evidence="1 2" key="1">
    <citation type="submission" date="2018-02" db="EMBL/GenBank/DDBJ databases">
        <title>Genome sequence of the basidiomycete white-rot fungus Phlebia centrifuga.</title>
        <authorList>
            <person name="Granchi Z."/>
            <person name="Peng M."/>
            <person name="de Vries R.P."/>
            <person name="Hilden K."/>
            <person name="Makela M.R."/>
            <person name="Grigoriev I."/>
            <person name="Riley R."/>
        </authorList>
    </citation>
    <scope>NUCLEOTIDE SEQUENCE [LARGE SCALE GENOMIC DNA]</scope>
    <source>
        <strain evidence="1 2">FBCC195</strain>
    </source>
</reference>
<keyword evidence="2" id="KW-1185">Reference proteome</keyword>
<dbReference type="EMBL" id="MLYV02000341">
    <property type="protein sequence ID" value="PSS08860.1"/>
    <property type="molecule type" value="Genomic_DNA"/>
</dbReference>
<sequence length="57" mass="6582">MPRDGPRERRLAMPRDGKVPYRDGLGMVSRWPREVIRMMTRGLSTPQDNSIGLVKMI</sequence>
<comment type="caution">
    <text evidence="1">The sequence shown here is derived from an EMBL/GenBank/DDBJ whole genome shotgun (WGS) entry which is preliminary data.</text>
</comment>
<evidence type="ECO:0000313" key="1">
    <source>
        <dbReference type="EMBL" id="PSS08860.1"/>
    </source>
</evidence>